<feature type="region of interest" description="Disordered" evidence="1">
    <location>
        <begin position="225"/>
        <end position="266"/>
    </location>
</feature>
<organism evidence="2 3">
    <name type="scientific">Stylosanthes scabra</name>
    <dbReference type="NCBI Taxonomy" id="79078"/>
    <lineage>
        <taxon>Eukaryota</taxon>
        <taxon>Viridiplantae</taxon>
        <taxon>Streptophyta</taxon>
        <taxon>Embryophyta</taxon>
        <taxon>Tracheophyta</taxon>
        <taxon>Spermatophyta</taxon>
        <taxon>Magnoliopsida</taxon>
        <taxon>eudicotyledons</taxon>
        <taxon>Gunneridae</taxon>
        <taxon>Pentapetalae</taxon>
        <taxon>rosids</taxon>
        <taxon>fabids</taxon>
        <taxon>Fabales</taxon>
        <taxon>Fabaceae</taxon>
        <taxon>Papilionoideae</taxon>
        <taxon>50 kb inversion clade</taxon>
        <taxon>dalbergioids sensu lato</taxon>
        <taxon>Dalbergieae</taxon>
        <taxon>Pterocarpus clade</taxon>
        <taxon>Stylosanthes</taxon>
    </lineage>
</organism>
<evidence type="ECO:0000313" key="2">
    <source>
        <dbReference type="EMBL" id="MED6170582.1"/>
    </source>
</evidence>
<reference evidence="2 3" key="1">
    <citation type="journal article" date="2023" name="Plants (Basel)">
        <title>Bridging the Gap: Combining Genomics and Transcriptomics Approaches to Understand Stylosanthes scabra, an Orphan Legume from the Brazilian Caatinga.</title>
        <authorList>
            <person name="Ferreira-Neto J.R.C."/>
            <person name="da Silva M.D."/>
            <person name="Binneck E."/>
            <person name="de Melo N.F."/>
            <person name="da Silva R.H."/>
            <person name="de Melo A.L.T.M."/>
            <person name="Pandolfi V."/>
            <person name="Bustamante F.O."/>
            <person name="Brasileiro-Vidal A.C."/>
            <person name="Benko-Iseppon A.M."/>
        </authorList>
    </citation>
    <scope>NUCLEOTIDE SEQUENCE [LARGE SCALE GENOMIC DNA]</scope>
    <source>
        <tissue evidence="2">Leaves</tissue>
    </source>
</reference>
<evidence type="ECO:0000313" key="3">
    <source>
        <dbReference type="Proteomes" id="UP001341840"/>
    </source>
</evidence>
<evidence type="ECO:0000256" key="1">
    <source>
        <dbReference type="SAM" id="MobiDB-lite"/>
    </source>
</evidence>
<name>A0ABU6VB12_9FABA</name>
<protein>
    <submittedName>
        <fullName evidence="2">Uncharacterized protein</fullName>
    </submittedName>
</protein>
<dbReference type="Proteomes" id="UP001341840">
    <property type="component" value="Unassembled WGS sequence"/>
</dbReference>
<dbReference type="EMBL" id="JASCZI010151177">
    <property type="protein sequence ID" value="MED6170582.1"/>
    <property type="molecule type" value="Genomic_DNA"/>
</dbReference>
<gene>
    <name evidence="2" type="ORF">PIB30_032385</name>
</gene>
<proteinExistence type="predicted"/>
<sequence length="266" mass="29230">MASPAVNVECNPNVNNHENETIIVVEQSVIHRGIELSSRSLFGRILSDRAFTGGTIESALNIIWRQPNGFKVRDKENSIVKAKVNLNATKSLRRSLKVAGPNQNVIEVTLKVRSKKRSGAIGSNLIKPIPVNLIQSLANLSVQPQQKDIVGEENEVTSRICQPITNLNCNITRGSVAANDIPREILQKRNETDPPFAFAAIEGNAHHSPKKGNLKQARRKFIRISGTKRRTQGDNTDSASKKICSEDTISTEEGDGVTPQWAPKCQ</sequence>
<accession>A0ABU6VB12</accession>
<keyword evidence="3" id="KW-1185">Reference proteome</keyword>
<comment type="caution">
    <text evidence="2">The sequence shown here is derived from an EMBL/GenBank/DDBJ whole genome shotgun (WGS) entry which is preliminary data.</text>
</comment>